<dbReference type="AlphaFoldDB" id="A0A5B7JJK9"/>
<protein>
    <submittedName>
        <fullName evidence="2">Uncharacterized protein</fullName>
    </submittedName>
</protein>
<comment type="caution">
    <text evidence="2">The sequence shown here is derived from an EMBL/GenBank/DDBJ whole genome shotgun (WGS) entry which is preliminary data.</text>
</comment>
<feature type="transmembrane region" description="Helical" evidence="1">
    <location>
        <begin position="30"/>
        <end position="51"/>
    </location>
</feature>
<name>A0A5B7JJK9_PORTR</name>
<organism evidence="2 3">
    <name type="scientific">Portunus trituberculatus</name>
    <name type="common">Swimming crab</name>
    <name type="synonym">Neptunus trituberculatus</name>
    <dbReference type="NCBI Taxonomy" id="210409"/>
    <lineage>
        <taxon>Eukaryota</taxon>
        <taxon>Metazoa</taxon>
        <taxon>Ecdysozoa</taxon>
        <taxon>Arthropoda</taxon>
        <taxon>Crustacea</taxon>
        <taxon>Multicrustacea</taxon>
        <taxon>Malacostraca</taxon>
        <taxon>Eumalacostraca</taxon>
        <taxon>Eucarida</taxon>
        <taxon>Decapoda</taxon>
        <taxon>Pleocyemata</taxon>
        <taxon>Brachyura</taxon>
        <taxon>Eubrachyura</taxon>
        <taxon>Portunoidea</taxon>
        <taxon>Portunidae</taxon>
        <taxon>Portuninae</taxon>
        <taxon>Portunus</taxon>
    </lineage>
</organism>
<sequence>MADGGWSLLYTVGGQAVSCPHYTKPGRPGAFWQGTLLQLTSPFALPLYGVGSTKAAAGKTSLGRHTTTTRQVTSLFLFVGNALFFPFFPVIRSRMLEEEEEEGKDEEIKYIRGNKDSVEGKNEHDFSGHNWIMGSVNLSGWWWSLLLVPAP</sequence>
<keyword evidence="1" id="KW-0812">Transmembrane</keyword>
<reference evidence="2 3" key="1">
    <citation type="submission" date="2019-05" db="EMBL/GenBank/DDBJ databases">
        <title>Another draft genome of Portunus trituberculatus and its Hox gene families provides insights of decapod evolution.</title>
        <authorList>
            <person name="Jeong J.-H."/>
            <person name="Song I."/>
            <person name="Kim S."/>
            <person name="Choi T."/>
            <person name="Kim D."/>
            <person name="Ryu S."/>
            <person name="Kim W."/>
        </authorList>
    </citation>
    <scope>NUCLEOTIDE SEQUENCE [LARGE SCALE GENOMIC DNA]</scope>
    <source>
        <tissue evidence="2">Muscle</tissue>
    </source>
</reference>
<evidence type="ECO:0000313" key="2">
    <source>
        <dbReference type="EMBL" id="MPC94755.1"/>
    </source>
</evidence>
<keyword evidence="1" id="KW-0472">Membrane</keyword>
<keyword evidence="1" id="KW-1133">Transmembrane helix</keyword>
<keyword evidence="3" id="KW-1185">Reference proteome</keyword>
<gene>
    <name evidence="2" type="ORF">E2C01_089939</name>
</gene>
<accession>A0A5B7JJK9</accession>
<dbReference type="EMBL" id="VSRR010099754">
    <property type="protein sequence ID" value="MPC94755.1"/>
    <property type="molecule type" value="Genomic_DNA"/>
</dbReference>
<feature type="transmembrane region" description="Helical" evidence="1">
    <location>
        <begin position="72"/>
        <end position="91"/>
    </location>
</feature>
<evidence type="ECO:0000313" key="3">
    <source>
        <dbReference type="Proteomes" id="UP000324222"/>
    </source>
</evidence>
<dbReference type="Proteomes" id="UP000324222">
    <property type="component" value="Unassembled WGS sequence"/>
</dbReference>
<evidence type="ECO:0000256" key="1">
    <source>
        <dbReference type="SAM" id="Phobius"/>
    </source>
</evidence>
<proteinExistence type="predicted"/>